<evidence type="ECO:0000256" key="1">
    <source>
        <dbReference type="ARBA" id="ARBA00022833"/>
    </source>
</evidence>
<dbReference type="InterPro" id="IPR004722">
    <property type="entry name" value="DHOase"/>
</dbReference>
<dbReference type="RefSeq" id="WP_114644974.1">
    <property type="nucleotide sequence ID" value="NZ_QQNH01000004.1"/>
</dbReference>
<evidence type="ECO:0000256" key="2">
    <source>
        <dbReference type="ARBA" id="ARBA00022975"/>
    </source>
</evidence>
<evidence type="ECO:0000313" key="6">
    <source>
        <dbReference type="Proteomes" id="UP000253759"/>
    </source>
</evidence>
<accession>A0A369W983</accession>
<dbReference type="GO" id="GO:0006145">
    <property type="term" value="P:purine nucleobase catabolic process"/>
    <property type="evidence" value="ECO:0007669"/>
    <property type="project" value="TreeGrafter"/>
</dbReference>
<feature type="domain" description="Amidohydrolase 3" evidence="3">
    <location>
        <begin position="295"/>
        <end position="426"/>
    </location>
</feature>
<name>A0A369W983_9HYPH</name>
<dbReference type="CDD" id="cd01317">
    <property type="entry name" value="DHOase_IIa"/>
    <property type="match status" value="1"/>
</dbReference>
<dbReference type="InterPro" id="IPR011059">
    <property type="entry name" value="Metal-dep_hydrolase_composite"/>
</dbReference>
<dbReference type="GO" id="GO:0004038">
    <property type="term" value="F:allantoinase activity"/>
    <property type="evidence" value="ECO:0007669"/>
    <property type="project" value="TreeGrafter"/>
</dbReference>
<dbReference type="PANTHER" id="PTHR43668:SF2">
    <property type="entry name" value="ALLANTOINASE"/>
    <property type="match status" value="1"/>
</dbReference>
<evidence type="ECO:0000259" key="3">
    <source>
        <dbReference type="Pfam" id="PF07969"/>
    </source>
</evidence>
<reference evidence="6" key="1">
    <citation type="submission" date="2018-07" db="EMBL/GenBank/DDBJ databases">
        <authorList>
            <person name="Liu B.-T."/>
            <person name="Du Z."/>
        </authorList>
    </citation>
    <scope>NUCLEOTIDE SEQUENCE [LARGE SCALE GENOMIC DNA]</scope>
    <source>
        <strain evidence="6">XYN52</strain>
    </source>
</reference>
<dbReference type="Pfam" id="PF07969">
    <property type="entry name" value="Amidohydro_3"/>
    <property type="match status" value="1"/>
</dbReference>
<dbReference type="GO" id="GO:0005737">
    <property type="term" value="C:cytoplasm"/>
    <property type="evidence" value="ECO:0007669"/>
    <property type="project" value="TreeGrafter"/>
</dbReference>
<dbReference type="PANTHER" id="PTHR43668">
    <property type="entry name" value="ALLANTOINASE"/>
    <property type="match status" value="1"/>
</dbReference>
<dbReference type="SUPFAM" id="SSF51338">
    <property type="entry name" value="Composite domain of metallo-dependent hydrolases"/>
    <property type="match status" value="1"/>
</dbReference>
<protein>
    <submittedName>
        <fullName evidence="5">Dihydroorotase</fullName>
        <ecNumber evidence="5">3.5.2.3</ecNumber>
    </submittedName>
</protein>
<keyword evidence="6" id="KW-1185">Reference proteome</keyword>
<sequence length="432" mass="45558">MHRPLLIENARIVDPASNADFSGAVLVENGVIADIAQGALPGAPDKCRRIDAKGLVLAPGLIDMRVFTGEPGHEYRETLQSAGRAAAAGGVTSMLVMPDTQPVIDDGALVEFIARHAAATTCVNVLPSAAITKGTEGCELTEFGLLREAGAVCFTEGRKSLQSAAVMRAAMIYATNFDAPIVHLPLEASLAADGVMNAGPLATFRGLKGIAVEAETIPLDRDLQLALATGARYHAAQISTARAAEIAEAYKGRSAGVSVGVSINALCLNENDVGSYRTFFKLAPPLRSEDDRLALVEALRTGVIDTIHSDHDPQDSEVKRQPFADAAIGAIGLETLLPAALRLHHAGDVDLMTLLRAMTVRPAEILGLDAGRIARGAPADLCLIDPDYPWIVEEATIRSRSRNTTFENARMTGKVMLTIVGGKVVFEEDAAA</sequence>
<dbReference type="Gene3D" id="3.20.20.140">
    <property type="entry name" value="Metal-dependent hydrolases"/>
    <property type="match status" value="1"/>
</dbReference>
<dbReference type="SUPFAM" id="SSF51556">
    <property type="entry name" value="Metallo-dependent hydrolases"/>
    <property type="match status" value="1"/>
</dbReference>
<keyword evidence="2" id="KW-0665">Pyrimidine biosynthesis</keyword>
<dbReference type="Gene3D" id="2.30.40.10">
    <property type="entry name" value="Urease, subunit C, domain 1"/>
    <property type="match status" value="1"/>
</dbReference>
<feature type="domain" description="Dihydroorotase catalytic" evidence="4">
    <location>
        <begin position="55"/>
        <end position="240"/>
    </location>
</feature>
<dbReference type="AlphaFoldDB" id="A0A369W983"/>
<dbReference type="Proteomes" id="UP000253759">
    <property type="component" value="Unassembled WGS sequence"/>
</dbReference>
<dbReference type="NCBIfam" id="TIGR00857">
    <property type="entry name" value="pyrC_multi"/>
    <property type="match status" value="1"/>
</dbReference>
<dbReference type="EMBL" id="QQNH01000004">
    <property type="protein sequence ID" value="RDE09812.1"/>
    <property type="molecule type" value="Genomic_DNA"/>
</dbReference>
<proteinExistence type="predicted"/>
<gene>
    <name evidence="5" type="ORF">DVH29_04535</name>
</gene>
<dbReference type="InterPro" id="IPR032466">
    <property type="entry name" value="Metal_Hydrolase"/>
</dbReference>
<evidence type="ECO:0000259" key="4">
    <source>
        <dbReference type="Pfam" id="PF12890"/>
    </source>
</evidence>
<dbReference type="GO" id="GO:0006221">
    <property type="term" value="P:pyrimidine nucleotide biosynthetic process"/>
    <property type="evidence" value="ECO:0007669"/>
    <property type="project" value="UniProtKB-KW"/>
</dbReference>
<dbReference type="EC" id="3.5.2.3" evidence="5"/>
<dbReference type="InterPro" id="IPR024403">
    <property type="entry name" value="DHOase_cat"/>
</dbReference>
<dbReference type="GO" id="GO:0004151">
    <property type="term" value="F:dihydroorotase activity"/>
    <property type="evidence" value="ECO:0007669"/>
    <property type="project" value="UniProtKB-EC"/>
</dbReference>
<dbReference type="InterPro" id="IPR050138">
    <property type="entry name" value="DHOase/Allantoinase_Hydrolase"/>
</dbReference>
<dbReference type="GO" id="GO:0046872">
    <property type="term" value="F:metal ion binding"/>
    <property type="evidence" value="ECO:0007669"/>
    <property type="project" value="InterPro"/>
</dbReference>
<comment type="caution">
    <text evidence="5">The sequence shown here is derived from an EMBL/GenBank/DDBJ whole genome shotgun (WGS) entry which is preliminary data.</text>
</comment>
<dbReference type="Pfam" id="PF12890">
    <property type="entry name" value="DHOase"/>
    <property type="match status" value="1"/>
</dbReference>
<keyword evidence="1" id="KW-0862">Zinc</keyword>
<dbReference type="OrthoDB" id="9803027at2"/>
<keyword evidence="5" id="KW-0378">Hydrolase</keyword>
<evidence type="ECO:0000313" key="5">
    <source>
        <dbReference type="EMBL" id="RDE09812.1"/>
    </source>
</evidence>
<dbReference type="InterPro" id="IPR013108">
    <property type="entry name" value="Amidohydro_3"/>
</dbReference>
<organism evidence="5 6">
    <name type="scientific">Pelagibacterium lacus</name>
    <dbReference type="NCBI Taxonomy" id="2282655"/>
    <lineage>
        <taxon>Bacteria</taxon>
        <taxon>Pseudomonadati</taxon>
        <taxon>Pseudomonadota</taxon>
        <taxon>Alphaproteobacteria</taxon>
        <taxon>Hyphomicrobiales</taxon>
        <taxon>Devosiaceae</taxon>
        <taxon>Pelagibacterium</taxon>
    </lineage>
</organism>